<evidence type="ECO:0000313" key="13">
    <source>
        <dbReference type="Proteomes" id="UP001174136"/>
    </source>
</evidence>
<dbReference type="SUPFAM" id="SSF57667">
    <property type="entry name" value="beta-beta-alpha zinc fingers"/>
    <property type="match status" value="1"/>
</dbReference>
<dbReference type="InterPro" id="IPR008906">
    <property type="entry name" value="HATC_C_dom"/>
</dbReference>
<evidence type="ECO:0000256" key="6">
    <source>
        <dbReference type="ARBA" id="ARBA00023125"/>
    </source>
</evidence>
<keyword evidence="3 9" id="KW-0863">Zinc-finger</keyword>
<evidence type="ECO:0000256" key="5">
    <source>
        <dbReference type="ARBA" id="ARBA00023015"/>
    </source>
</evidence>
<feature type="region of interest" description="Disordered" evidence="10">
    <location>
        <begin position="86"/>
        <end position="110"/>
    </location>
</feature>
<gene>
    <name evidence="12" type="primary">ZBED1_104</name>
    <name evidence="12" type="ORF">N1851_021824</name>
</gene>
<evidence type="ECO:0000256" key="1">
    <source>
        <dbReference type="ARBA" id="ARBA00004123"/>
    </source>
</evidence>
<dbReference type="GO" id="GO:0005634">
    <property type="term" value="C:nucleus"/>
    <property type="evidence" value="ECO:0007669"/>
    <property type="project" value="UniProtKB-SubCell"/>
</dbReference>
<organism evidence="12 13">
    <name type="scientific">Merluccius polli</name>
    <name type="common">Benguela hake</name>
    <name type="synonym">Merluccius cadenati</name>
    <dbReference type="NCBI Taxonomy" id="89951"/>
    <lineage>
        <taxon>Eukaryota</taxon>
        <taxon>Metazoa</taxon>
        <taxon>Chordata</taxon>
        <taxon>Craniata</taxon>
        <taxon>Vertebrata</taxon>
        <taxon>Euteleostomi</taxon>
        <taxon>Actinopterygii</taxon>
        <taxon>Neopterygii</taxon>
        <taxon>Teleostei</taxon>
        <taxon>Neoteleostei</taxon>
        <taxon>Acanthomorphata</taxon>
        <taxon>Zeiogadaria</taxon>
        <taxon>Gadariae</taxon>
        <taxon>Gadiformes</taxon>
        <taxon>Gadoidei</taxon>
        <taxon>Merlucciidae</taxon>
        <taxon>Merluccius</taxon>
    </lineage>
</organism>
<dbReference type="Pfam" id="PF02892">
    <property type="entry name" value="zf-BED"/>
    <property type="match status" value="1"/>
</dbReference>
<feature type="region of interest" description="Disordered" evidence="10">
    <location>
        <begin position="518"/>
        <end position="538"/>
    </location>
</feature>
<dbReference type="SMART" id="SM00614">
    <property type="entry name" value="ZnF_BED"/>
    <property type="match status" value="1"/>
</dbReference>
<dbReference type="EMBL" id="JAOPHQ010003981">
    <property type="protein sequence ID" value="KAK0141182.1"/>
    <property type="molecule type" value="Genomic_DNA"/>
</dbReference>
<keyword evidence="13" id="KW-1185">Reference proteome</keyword>
<evidence type="ECO:0000256" key="2">
    <source>
        <dbReference type="ARBA" id="ARBA00022723"/>
    </source>
</evidence>
<accession>A0AA47MJH3</accession>
<dbReference type="AlphaFoldDB" id="A0AA47MJH3"/>
<keyword evidence="7" id="KW-0804">Transcription</keyword>
<dbReference type="SUPFAM" id="SSF140996">
    <property type="entry name" value="Hermes dimerisation domain"/>
    <property type="match status" value="2"/>
</dbReference>
<evidence type="ECO:0000256" key="9">
    <source>
        <dbReference type="PROSITE-ProRule" id="PRU00027"/>
    </source>
</evidence>
<name>A0AA47MJH3_MERPO</name>
<dbReference type="InterPro" id="IPR052035">
    <property type="entry name" value="ZnF_BED_domain_contain"/>
</dbReference>
<protein>
    <submittedName>
        <fullName evidence="12">Zinc finger BED domain-containing protein 1</fullName>
    </submittedName>
</protein>
<dbReference type="PANTHER" id="PTHR46481">
    <property type="entry name" value="ZINC FINGER BED DOMAIN-CONTAINING PROTEIN 4"/>
    <property type="match status" value="1"/>
</dbReference>
<feature type="domain" description="BED-type" evidence="11">
    <location>
        <begin position="34"/>
        <end position="89"/>
    </location>
</feature>
<proteinExistence type="predicted"/>
<keyword evidence="5" id="KW-0805">Transcription regulation</keyword>
<evidence type="ECO:0000256" key="4">
    <source>
        <dbReference type="ARBA" id="ARBA00022833"/>
    </source>
</evidence>
<keyword evidence="2" id="KW-0479">Metal-binding</keyword>
<sequence length="841" mass="95737">MDALQEGVTVTTAAVIQSETVGQTQQTPLLPKRGGSSVVWLHFGFKPSDTEQTQPICKLCDKVVPAPDANTSNLFYHLKKNHEEEHGKLQLLRSKQTRDGTAGGSGKKYSQPKLKQAFAQGTQYEKTSQRHKQITGAISRYICKGMAPVYVVEKDSFRDLIHTLDPRYVMPSRKHFSKVELPHLYASCRAEVEREVCSATNYALTTDMWMSRATQPYMSLTIHFIKDWTLRGRCLQTVYFPDDHTGVILAQGLRDALESWGLEEGNLVCVTTDNASNNICAMDLNEWERLQCFGHRLQLAIENSLKNLTPTSTRQAVERAVGVCKRVVSAFSNSWKRRRELAKAQAAMGLPHHQLITETPTRWGSRQQMVARFLEQEKALSQVLLADKKARHLVPSWQDVSILDSLNKALGPLFEFTDALSGEKYVSVSFLKPVLHLFNDQILSPKEGETELTKAVKGGVLKYLNEKYDDAATNNILDMATLVDPRFKTTYMRENRAEYMKNRAVTELLGMVEGAAAPPASDQRAVGSQAAEDDPPTKKKTLASYFKKAVPASAHTRLRNRESIELEVAMYLQAPGPASEADPLEWWKQHEVTFPSVARLANKYLCIPATSSSSERAFSASGNIITCKRSCLKPNTVDQLVFLALNLIRTYKERKDGGQRKRDRSCVRCLEVFWFSKNQCRPKEYNLQMMSSHCCCGWWQHEQLKNKLEHQECMRSRSDSRMSSNISASKTVKPKHQVRKKGQTSLEYAFARDTAYDKKSKRWSNITNAVKIHICKDMVPLQMVERDRFRAMVKILDLRYVLSWRKYFSETAIPTLYKQHRSKLETELFYNNRPVVKSLHQ</sequence>
<dbReference type="Proteomes" id="UP001174136">
    <property type="component" value="Unassembled WGS sequence"/>
</dbReference>
<keyword evidence="8" id="KW-0539">Nucleus</keyword>
<dbReference type="Pfam" id="PF05699">
    <property type="entry name" value="Dimer_Tnp_hAT"/>
    <property type="match status" value="1"/>
</dbReference>
<evidence type="ECO:0000313" key="12">
    <source>
        <dbReference type="EMBL" id="KAK0141182.1"/>
    </source>
</evidence>
<dbReference type="GO" id="GO:0003677">
    <property type="term" value="F:DNA binding"/>
    <property type="evidence" value="ECO:0007669"/>
    <property type="project" value="UniProtKB-KW"/>
</dbReference>
<reference evidence="12" key="1">
    <citation type="journal article" date="2023" name="Front. Mar. Sci.">
        <title>A new Merluccius polli reference genome to investigate the effects of global change in West African waters.</title>
        <authorList>
            <person name="Mateo J.L."/>
            <person name="Blanco-Fernandez C."/>
            <person name="Garcia-Vazquez E."/>
            <person name="Machado-Schiaffino G."/>
        </authorList>
    </citation>
    <scope>NUCLEOTIDE SEQUENCE</scope>
    <source>
        <strain evidence="12">C29</strain>
        <tissue evidence="12">Fin</tissue>
    </source>
</reference>
<keyword evidence="6" id="KW-0238">DNA-binding</keyword>
<dbReference type="PROSITE" id="PS50808">
    <property type="entry name" value="ZF_BED"/>
    <property type="match status" value="1"/>
</dbReference>
<dbReference type="PANTHER" id="PTHR46481:SF9">
    <property type="entry name" value="ZINC FINGER BED DOMAIN-CONTAINING PROTEIN 1-LIKE"/>
    <property type="match status" value="1"/>
</dbReference>
<comment type="subcellular location">
    <subcellularLocation>
        <location evidence="1">Nucleus</location>
    </subcellularLocation>
</comment>
<comment type="caution">
    <text evidence="12">The sequence shown here is derived from an EMBL/GenBank/DDBJ whole genome shotgun (WGS) entry which is preliminary data.</text>
</comment>
<evidence type="ECO:0000256" key="10">
    <source>
        <dbReference type="SAM" id="MobiDB-lite"/>
    </source>
</evidence>
<dbReference type="GO" id="GO:0008270">
    <property type="term" value="F:zinc ion binding"/>
    <property type="evidence" value="ECO:0007669"/>
    <property type="project" value="UniProtKB-KW"/>
</dbReference>
<dbReference type="InterPro" id="IPR003656">
    <property type="entry name" value="Znf_BED"/>
</dbReference>
<dbReference type="SUPFAM" id="SSF53098">
    <property type="entry name" value="Ribonuclease H-like"/>
    <property type="match status" value="1"/>
</dbReference>
<dbReference type="GO" id="GO:0046983">
    <property type="term" value="F:protein dimerization activity"/>
    <property type="evidence" value="ECO:0007669"/>
    <property type="project" value="InterPro"/>
</dbReference>
<evidence type="ECO:0000256" key="8">
    <source>
        <dbReference type="ARBA" id="ARBA00023242"/>
    </source>
</evidence>
<dbReference type="InterPro" id="IPR036236">
    <property type="entry name" value="Znf_C2H2_sf"/>
</dbReference>
<evidence type="ECO:0000256" key="3">
    <source>
        <dbReference type="ARBA" id="ARBA00022771"/>
    </source>
</evidence>
<keyword evidence="4" id="KW-0862">Zinc</keyword>
<evidence type="ECO:0000256" key="7">
    <source>
        <dbReference type="ARBA" id="ARBA00023163"/>
    </source>
</evidence>
<dbReference type="InterPro" id="IPR012337">
    <property type="entry name" value="RNaseH-like_sf"/>
</dbReference>
<evidence type="ECO:0000259" key="11">
    <source>
        <dbReference type="PROSITE" id="PS50808"/>
    </source>
</evidence>